<feature type="non-terminal residue" evidence="1">
    <location>
        <position position="1"/>
    </location>
</feature>
<evidence type="ECO:0000313" key="2">
    <source>
        <dbReference type="Proteomes" id="UP001140979"/>
    </source>
</evidence>
<dbReference type="EMBL" id="JAKNBA010000088">
    <property type="protein sequence ID" value="MDE1244243.1"/>
    <property type="molecule type" value="Genomic_DNA"/>
</dbReference>
<dbReference type="RefSeq" id="WP_274683995.1">
    <property type="nucleotide sequence ID" value="NZ_JAKNBA010000088.1"/>
</dbReference>
<dbReference type="Proteomes" id="UP001140979">
    <property type="component" value="Unassembled WGS sequence"/>
</dbReference>
<sequence length="115" mass="12891">FLVVIVHLVSDCTHLTQCPKLLGRIIIFGPKTSDSSKERVLMACAHLLDHAKDKPNLGVFQALDSHDRYSYQVFPVGMVSKFVSSKFLPLTEYGRLNPEQKEYLDNLGKGIAEQS</sequence>
<protein>
    <submittedName>
        <fullName evidence="1">Uncharacterized protein</fullName>
    </submittedName>
</protein>
<accession>A0A9X4IUK9</accession>
<name>A0A9X4IUK9_9VIBR</name>
<gene>
    <name evidence="1" type="ORF">L9W94_19345</name>
</gene>
<reference evidence="1" key="1">
    <citation type="submission" date="2022-02" db="EMBL/GenBank/DDBJ databases">
        <title>Emergence and expansion in Europe of a Vibrio aestuarianus clonal complex pathogenic for oysters.</title>
        <authorList>
            <person name="Mesnil A."/>
            <person name="Travers M.-A."/>
        </authorList>
    </citation>
    <scope>NUCLEOTIDE SEQUENCE</scope>
    <source>
        <strain evidence="1">19_064_11T1</strain>
    </source>
</reference>
<dbReference type="AlphaFoldDB" id="A0A9X4IUK9"/>
<evidence type="ECO:0000313" key="1">
    <source>
        <dbReference type="EMBL" id="MDE1244243.1"/>
    </source>
</evidence>
<proteinExistence type="predicted"/>
<organism evidence="1 2">
    <name type="scientific">Vibrio aestuarianus</name>
    <dbReference type="NCBI Taxonomy" id="28171"/>
    <lineage>
        <taxon>Bacteria</taxon>
        <taxon>Pseudomonadati</taxon>
        <taxon>Pseudomonadota</taxon>
        <taxon>Gammaproteobacteria</taxon>
        <taxon>Vibrionales</taxon>
        <taxon>Vibrionaceae</taxon>
        <taxon>Vibrio</taxon>
    </lineage>
</organism>
<comment type="caution">
    <text evidence="1">The sequence shown here is derived from an EMBL/GenBank/DDBJ whole genome shotgun (WGS) entry which is preliminary data.</text>
</comment>